<dbReference type="Proteomes" id="UP000253426">
    <property type="component" value="Unassembled WGS sequence"/>
</dbReference>
<accession>A0A366HKA7</accession>
<keyword evidence="1" id="KW-0472">Membrane</keyword>
<gene>
    <name evidence="2" type="ORF">DES53_106146</name>
</gene>
<keyword evidence="1" id="KW-0812">Transmembrane</keyword>
<evidence type="ECO:0000313" key="2">
    <source>
        <dbReference type="EMBL" id="RBP42439.1"/>
    </source>
</evidence>
<reference evidence="2 3" key="1">
    <citation type="submission" date="2018-06" db="EMBL/GenBank/DDBJ databases">
        <title>Genomic Encyclopedia of Type Strains, Phase IV (KMG-IV): sequencing the most valuable type-strain genomes for metagenomic binning, comparative biology and taxonomic classification.</title>
        <authorList>
            <person name="Goeker M."/>
        </authorList>
    </citation>
    <scope>NUCLEOTIDE SEQUENCE [LARGE SCALE GENOMIC DNA]</scope>
    <source>
        <strain evidence="2 3">DSM 25532</strain>
    </source>
</reference>
<evidence type="ECO:0000313" key="3">
    <source>
        <dbReference type="Proteomes" id="UP000253426"/>
    </source>
</evidence>
<proteinExistence type="predicted"/>
<feature type="transmembrane region" description="Helical" evidence="1">
    <location>
        <begin position="42"/>
        <end position="65"/>
    </location>
</feature>
<organism evidence="2 3">
    <name type="scientific">Roseimicrobium gellanilyticum</name>
    <dbReference type="NCBI Taxonomy" id="748857"/>
    <lineage>
        <taxon>Bacteria</taxon>
        <taxon>Pseudomonadati</taxon>
        <taxon>Verrucomicrobiota</taxon>
        <taxon>Verrucomicrobiia</taxon>
        <taxon>Verrucomicrobiales</taxon>
        <taxon>Verrucomicrobiaceae</taxon>
        <taxon>Roseimicrobium</taxon>
    </lineage>
</organism>
<dbReference type="PROSITE" id="PS51257">
    <property type="entry name" value="PROKAR_LIPOPROTEIN"/>
    <property type="match status" value="1"/>
</dbReference>
<protein>
    <submittedName>
        <fullName evidence="2">Uncharacterized protein</fullName>
    </submittedName>
</protein>
<keyword evidence="1" id="KW-1133">Transmembrane helix</keyword>
<keyword evidence="3" id="KW-1185">Reference proteome</keyword>
<evidence type="ECO:0000256" key="1">
    <source>
        <dbReference type="SAM" id="Phobius"/>
    </source>
</evidence>
<name>A0A366HKA7_9BACT</name>
<comment type="caution">
    <text evidence="2">The sequence shown here is derived from an EMBL/GenBank/DDBJ whole genome shotgun (WGS) entry which is preliminary data.</text>
</comment>
<dbReference type="AlphaFoldDB" id="A0A366HKA7"/>
<sequence>MGIMTKVCRSYAALLALLAVGLGCTVLLVFHVVELPKADPVWMVKVISLPVTGCACGTILSLMCVEYKRRRGELRMLEGLVWPEDEADRT</sequence>
<dbReference type="RefSeq" id="WP_113959572.1">
    <property type="nucleotide sequence ID" value="NZ_QNRR01000006.1"/>
</dbReference>
<feature type="transmembrane region" description="Helical" evidence="1">
    <location>
        <begin position="12"/>
        <end position="30"/>
    </location>
</feature>
<dbReference type="EMBL" id="QNRR01000006">
    <property type="protein sequence ID" value="RBP42439.1"/>
    <property type="molecule type" value="Genomic_DNA"/>
</dbReference>